<accession>A0A8H3I211</accession>
<sequence length="338" mass="38589">MVALFNDESRKERFEILARQNGVSSLLESCKVDLLEWSPGANDGWRSHETDVKALRSRDKRRLQIIFAPLDSTYHRAYAGTLALYELFAIPSEFISHGLESVTHSFGATRDESSCSAWFHFLCKHLTVNNVVGKPPQIGHPGSAELSHGDWTWIRTRVFMRWSGRHDKDRSSVAMVIFSASPELRDRCQRLQEVDRNQILEDPFSLFAICLDELWLQAQGTVYVIQRVFGEMERTALELTVAKDSERRNGHHDFVGLHNTAKHIIHLKEGAEAALLTASHLQDYHHEILQEVPPGSPTALSARQTSRMLAQRVVQCEVWQLRMASLQQRMQNVINLVK</sequence>
<gene>
    <name evidence="1" type="ORF">HETSPECPRED_003461</name>
</gene>
<comment type="caution">
    <text evidence="1">The sequence shown here is derived from an EMBL/GenBank/DDBJ whole genome shotgun (WGS) entry which is preliminary data.</text>
</comment>
<organism evidence="1 2">
    <name type="scientific">Heterodermia speciosa</name>
    <dbReference type="NCBI Taxonomy" id="116794"/>
    <lineage>
        <taxon>Eukaryota</taxon>
        <taxon>Fungi</taxon>
        <taxon>Dikarya</taxon>
        <taxon>Ascomycota</taxon>
        <taxon>Pezizomycotina</taxon>
        <taxon>Lecanoromycetes</taxon>
        <taxon>OSLEUM clade</taxon>
        <taxon>Lecanoromycetidae</taxon>
        <taxon>Caliciales</taxon>
        <taxon>Physciaceae</taxon>
        <taxon>Heterodermia</taxon>
    </lineage>
</organism>
<name>A0A8H3I211_9LECA</name>
<dbReference type="EMBL" id="CAJPDS010000002">
    <property type="protein sequence ID" value="CAF9904240.1"/>
    <property type="molecule type" value="Genomic_DNA"/>
</dbReference>
<protein>
    <submittedName>
        <fullName evidence="1">Uncharacterized protein</fullName>
    </submittedName>
</protein>
<keyword evidence="2" id="KW-1185">Reference proteome</keyword>
<reference evidence="1" key="1">
    <citation type="submission" date="2021-03" db="EMBL/GenBank/DDBJ databases">
        <authorList>
            <person name="Tagirdzhanova G."/>
        </authorList>
    </citation>
    <scope>NUCLEOTIDE SEQUENCE</scope>
</reference>
<dbReference type="OrthoDB" id="5392974at2759"/>
<evidence type="ECO:0000313" key="1">
    <source>
        <dbReference type="EMBL" id="CAF9904240.1"/>
    </source>
</evidence>
<dbReference type="AlphaFoldDB" id="A0A8H3I211"/>
<evidence type="ECO:0000313" key="2">
    <source>
        <dbReference type="Proteomes" id="UP000664521"/>
    </source>
</evidence>
<dbReference type="Proteomes" id="UP000664521">
    <property type="component" value="Unassembled WGS sequence"/>
</dbReference>
<proteinExistence type="predicted"/>